<evidence type="ECO:0000256" key="3">
    <source>
        <dbReference type="ARBA" id="ARBA00022490"/>
    </source>
</evidence>
<dbReference type="PROSITE" id="PS00211">
    <property type="entry name" value="ABC_TRANSPORTER_1"/>
    <property type="match status" value="2"/>
</dbReference>
<dbReference type="HAMAP" id="MF_00205">
    <property type="entry name" value="UvrA"/>
    <property type="match status" value="1"/>
</dbReference>
<dbReference type="PROSITE" id="PS50893">
    <property type="entry name" value="ABC_TRANSPORTER_2"/>
    <property type="match status" value="2"/>
</dbReference>
<comment type="function">
    <text evidence="18">The UvrABC repair system catalyzes the recognition and processing of DNA lesions. UvrA is an ATPase and a DNA-binding protein. A damage recognition complex composed of 2 UvrA and 2 UvrB subunits scans DNA for abnormalities. When the presence of a lesion has been verified by UvrB, the UvrA molecules dissociate.</text>
</comment>
<keyword evidence="6 18" id="KW-0547">Nucleotide-binding</keyword>
<evidence type="ECO:0000256" key="15">
    <source>
        <dbReference type="ARBA" id="ARBA00038000"/>
    </source>
</evidence>
<dbReference type="SUPFAM" id="SSF52540">
    <property type="entry name" value="P-loop containing nucleoside triphosphate hydrolases"/>
    <property type="match status" value="2"/>
</dbReference>
<keyword evidence="5 18" id="KW-0677">Repeat</keyword>
<dbReference type="InterPro" id="IPR027417">
    <property type="entry name" value="P-loop_NTPase"/>
</dbReference>
<dbReference type="InterPro" id="IPR003439">
    <property type="entry name" value="ABC_transporter-like_ATP-bd"/>
</dbReference>
<accession>A0ABW1AY43</accession>
<evidence type="ECO:0000256" key="7">
    <source>
        <dbReference type="ARBA" id="ARBA00022763"/>
    </source>
</evidence>
<keyword evidence="21" id="KW-1185">Reference proteome</keyword>
<evidence type="ECO:0000256" key="2">
    <source>
        <dbReference type="ARBA" id="ARBA00022475"/>
    </source>
</evidence>
<evidence type="ECO:0000256" key="8">
    <source>
        <dbReference type="ARBA" id="ARBA00022769"/>
    </source>
</evidence>
<dbReference type="CDD" id="cd03270">
    <property type="entry name" value="ABC_UvrA_I"/>
    <property type="match status" value="1"/>
</dbReference>
<evidence type="ECO:0000256" key="9">
    <source>
        <dbReference type="ARBA" id="ARBA00022771"/>
    </source>
</evidence>
<organism evidence="20 21">
    <name type="scientific">Thauera sinica</name>
    <dbReference type="NCBI Taxonomy" id="2665146"/>
    <lineage>
        <taxon>Bacteria</taxon>
        <taxon>Pseudomonadati</taxon>
        <taxon>Pseudomonadota</taxon>
        <taxon>Betaproteobacteria</taxon>
        <taxon>Rhodocyclales</taxon>
        <taxon>Zoogloeaceae</taxon>
        <taxon>Thauera</taxon>
    </lineage>
</organism>
<keyword evidence="13 18" id="KW-0238">DNA-binding</keyword>
<evidence type="ECO:0000256" key="12">
    <source>
        <dbReference type="ARBA" id="ARBA00022881"/>
    </source>
</evidence>
<evidence type="ECO:0000256" key="1">
    <source>
        <dbReference type="ARBA" id="ARBA00004496"/>
    </source>
</evidence>
<dbReference type="InterPro" id="IPR004602">
    <property type="entry name" value="UvrA"/>
</dbReference>
<protein>
    <recommendedName>
        <fullName evidence="16 18">UvrABC system protein A</fullName>
        <shortName evidence="18">UvrA protein</shortName>
    </recommendedName>
    <alternativeName>
        <fullName evidence="17 18">Excinuclease ABC subunit A</fullName>
    </alternativeName>
</protein>
<dbReference type="Gene3D" id="1.20.1580.10">
    <property type="entry name" value="ABC transporter ATPase like domain"/>
    <property type="match status" value="3"/>
</dbReference>
<keyword evidence="3 18" id="KW-0963">Cytoplasm</keyword>
<keyword evidence="12 18" id="KW-0267">Excision nuclease</keyword>
<dbReference type="NCBIfam" id="TIGR00630">
    <property type="entry name" value="uvra"/>
    <property type="match status" value="1"/>
</dbReference>
<dbReference type="InterPro" id="IPR041102">
    <property type="entry name" value="UvrA_inter"/>
</dbReference>
<name>A0ABW1AY43_9RHOO</name>
<dbReference type="NCBIfam" id="NF001503">
    <property type="entry name" value="PRK00349.1"/>
    <property type="match status" value="1"/>
</dbReference>
<evidence type="ECO:0000259" key="19">
    <source>
        <dbReference type="PROSITE" id="PS50893"/>
    </source>
</evidence>
<proteinExistence type="inferred from homology"/>
<dbReference type="SMART" id="SM00382">
    <property type="entry name" value="AAA"/>
    <property type="match status" value="1"/>
</dbReference>
<evidence type="ECO:0000313" key="20">
    <source>
        <dbReference type="EMBL" id="MFC5772176.1"/>
    </source>
</evidence>
<dbReference type="InterPro" id="IPR041552">
    <property type="entry name" value="UvrA_DNA-bd"/>
</dbReference>
<evidence type="ECO:0000256" key="18">
    <source>
        <dbReference type="HAMAP-Rule" id="MF_00205"/>
    </source>
</evidence>
<dbReference type="EMBL" id="JBHSOG010000108">
    <property type="protein sequence ID" value="MFC5772176.1"/>
    <property type="molecule type" value="Genomic_DNA"/>
</dbReference>
<evidence type="ECO:0000256" key="11">
    <source>
        <dbReference type="ARBA" id="ARBA00022840"/>
    </source>
</evidence>
<comment type="similarity">
    <text evidence="15 18">Belongs to the ABC transporter superfamily. UvrA family.</text>
</comment>
<dbReference type="GO" id="GO:0016787">
    <property type="term" value="F:hydrolase activity"/>
    <property type="evidence" value="ECO:0007669"/>
    <property type="project" value="UniProtKB-KW"/>
</dbReference>
<dbReference type="RefSeq" id="WP_096449254.1">
    <property type="nucleotide sequence ID" value="NZ_JBHSOG010000108.1"/>
</dbReference>
<keyword evidence="11 18" id="KW-0067">ATP-binding</keyword>
<keyword evidence="2" id="KW-0472">Membrane</keyword>
<evidence type="ECO:0000256" key="10">
    <source>
        <dbReference type="ARBA" id="ARBA00022833"/>
    </source>
</evidence>
<keyword evidence="20" id="KW-0378">Hydrolase</keyword>
<gene>
    <name evidence="18 20" type="primary">uvrA</name>
    <name evidence="20" type="ORF">ACFPTN_22570</name>
</gene>
<keyword evidence="18" id="KW-0742">SOS response</keyword>
<feature type="domain" description="ABC transporter" evidence="19">
    <location>
        <begin position="606"/>
        <end position="935"/>
    </location>
</feature>
<evidence type="ECO:0000256" key="4">
    <source>
        <dbReference type="ARBA" id="ARBA00022723"/>
    </source>
</evidence>
<feature type="binding site" evidence="18">
    <location>
        <begin position="31"/>
        <end position="38"/>
    </location>
    <ligand>
        <name>ATP</name>
        <dbReference type="ChEBI" id="CHEBI:30616"/>
    </ligand>
</feature>
<dbReference type="Pfam" id="PF17760">
    <property type="entry name" value="UvrA_inter"/>
    <property type="match status" value="1"/>
</dbReference>
<evidence type="ECO:0000256" key="6">
    <source>
        <dbReference type="ARBA" id="ARBA00022741"/>
    </source>
</evidence>
<comment type="subunit">
    <text evidence="18">Forms a heterotetramer with UvrB during the search for lesions.</text>
</comment>
<keyword evidence="7 18" id="KW-0227">DNA damage</keyword>
<dbReference type="PANTHER" id="PTHR43152:SF3">
    <property type="entry name" value="UVRABC SYSTEM PROTEIN A"/>
    <property type="match status" value="1"/>
</dbReference>
<reference evidence="21" key="1">
    <citation type="journal article" date="2019" name="Int. J. Syst. Evol. Microbiol.">
        <title>The Global Catalogue of Microorganisms (GCM) 10K type strain sequencing project: providing services to taxonomists for standard genome sequencing and annotation.</title>
        <authorList>
            <consortium name="The Broad Institute Genomics Platform"/>
            <consortium name="The Broad Institute Genome Sequencing Center for Infectious Disease"/>
            <person name="Wu L."/>
            <person name="Ma J."/>
        </authorList>
    </citation>
    <scope>NUCLEOTIDE SEQUENCE [LARGE SCALE GENOMIC DNA]</scope>
    <source>
        <strain evidence="21">SHR3</strain>
    </source>
</reference>
<feature type="domain" description="ABC transporter" evidence="19">
    <location>
        <begin position="310"/>
        <end position="592"/>
    </location>
</feature>
<evidence type="ECO:0000256" key="17">
    <source>
        <dbReference type="ARBA" id="ARBA00042156"/>
    </source>
</evidence>
<dbReference type="Pfam" id="PF17755">
    <property type="entry name" value="UvrA_DNA-bind"/>
    <property type="match status" value="1"/>
</dbReference>
<keyword evidence="10 18" id="KW-0862">Zinc</keyword>
<dbReference type="Proteomes" id="UP001595974">
    <property type="component" value="Unassembled WGS sequence"/>
</dbReference>
<dbReference type="InterPro" id="IPR017871">
    <property type="entry name" value="ABC_transporter-like_CS"/>
</dbReference>
<keyword evidence="14 18" id="KW-0234">DNA repair</keyword>
<feature type="zinc finger region" description="C4-type" evidence="18">
    <location>
        <begin position="252"/>
        <end position="279"/>
    </location>
</feature>
<keyword evidence="8 18" id="KW-0228">DNA excision</keyword>
<dbReference type="PANTHER" id="PTHR43152">
    <property type="entry name" value="UVRABC SYSTEM PROTEIN A"/>
    <property type="match status" value="1"/>
</dbReference>
<evidence type="ECO:0000256" key="5">
    <source>
        <dbReference type="ARBA" id="ARBA00022737"/>
    </source>
</evidence>
<dbReference type="Gene3D" id="1.10.8.280">
    <property type="entry name" value="ABC transporter ATPase domain-like"/>
    <property type="match status" value="1"/>
</dbReference>
<keyword evidence="9 18" id="KW-0863">Zinc-finger</keyword>
<feature type="binding site" evidence="18">
    <location>
        <begin position="639"/>
        <end position="646"/>
    </location>
    <ligand>
        <name>ATP</name>
        <dbReference type="ChEBI" id="CHEBI:30616"/>
    </ligand>
</feature>
<feature type="zinc finger region" description="C4-type" evidence="18">
    <location>
        <begin position="738"/>
        <end position="764"/>
    </location>
</feature>
<evidence type="ECO:0000256" key="13">
    <source>
        <dbReference type="ARBA" id="ARBA00023125"/>
    </source>
</evidence>
<evidence type="ECO:0000256" key="14">
    <source>
        <dbReference type="ARBA" id="ARBA00023204"/>
    </source>
</evidence>
<dbReference type="InterPro" id="IPR003593">
    <property type="entry name" value="AAA+_ATPase"/>
</dbReference>
<evidence type="ECO:0000256" key="16">
    <source>
        <dbReference type="ARBA" id="ARBA00039316"/>
    </source>
</evidence>
<dbReference type="Gene3D" id="3.40.50.300">
    <property type="entry name" value="P-loop containing nucleotide triphosphate hydrolases"/>
    <property type="match status" value="3"/>
</dbReference>
<dbReference type="CDD" id="cd03271">
    <property type="entry name" value="ABC_UvrA_II"/>
    <property type="match status" value="1"/>
</dbReference>
<dbReference type="Gene3D" id="3.30.190.20">
    <property type="match status" value="1"/>
</dbReference>
<keyword evidence="2" id="KW-1003">Cell membrane</keyword>
<evidence type="ECO:0000313" key="21">
    <source>
        <dbReference type="Proteomes" id="UP001595974"/>
    </source>
</evidence>
<comment type="subcellular location">
    <subcellularLocation>
        <location evidence="1 18">Cytoplasm</location>
    </subcellularLocation>
</comment>
<comment type="caution">
    <text evidence="20">The sequence shown here is derived from an EMBL/GenBank/DDBJ whole genome shotgun (WGS) entry which is preliminary data.</text>
</comment>
<keyword evidence="4 18" id="KW-0479">Metal-binding</keyword>
<sequence length="942" mass="102841">MDEIRIRGARTHNLKNISLDLPRNRLTVITGLSGSGKSSLAFDTLYAEGQRRYVESLSAYARQFLQLMEKPDVDLIEGLSPAISIEQKATSHNPRSTVGTVTEIHDYLRLLYARAGTPHCPDHPEQALEAQTVSQMVDHVLALPEETRLMILAPVVAARKGEQHDLFADLRAQGFARVRVDGRVCELDDMPPLEKGRRHTVEVVIDRLKVRADLRGRLAESFETALAHADGRAIAVEMDGGREHLFSARFACPVCSYALAELEPRLFSFNNPAGACPRCDGLGQVEFFDPERVVAHPELSLAAGAIRGWDRRNQFYFQMLGSLAAHYGFDVDTPFGELPQNVRDIVLHGSGQERIGFQYMGDNGRMVAKQHPFEGIIPNLERRFRETDSIAVRDELAKYRATRSCPSCGGTRLRSEARHVLVGGRPLHAVSAMPLGECRAFFDTLQMSGQRAQVAEKIVKEIADRLSFLIDVGLDYLSLDRSADTLSGGEAQRIRLASQIGSGLTGVMYVLDEPSIGLHQRDNDRLLATLARLRDLGNTVIVVEHDEDAIRAADYLVDMGPGAGVHGGEIVACGKPEEVFADPASLTGAYLSGKRRIAVPSSRTAPAPERLLRIVGARGNNLKNVTVDLPVGLLTCVTGVSGSGKSTLINDTLAALAARTLYGSATEPAPCDAIEGLDAFDKVINVDQAPIGRTPRSNPATYTGMLTPIRELFAGVPEARARGYGPGRFSFNVKGGRCEACQGDGLIKVEMHFLPDMYVPCDICHGKRYNRETLEIRYKGKTIYEVLDMTVEQALDFFQPVPAVARKLETLMHVGLGYIRLGQSATTLSGGEAQRVKLALELSKRDTGRTLYILDEPTTGLHFQDIELLLKVLHRLRGHGNTIVVIEHNLDVIKTADWIIDMGPEGGDRGGTVVGCGTPEQIAANVGSHTGRYLAKVLAPPA</sequence>